<dbReference type="Proteomes" id="UP000010478">
    <property type="component" value="Chromosome"/>
</dbReference>
<reference evidence="2 3" key="1">
    <citation type="submission" date="2012-05" db="EMBL/GenBank/DDBJ databases">
        <title>Finished chromosome of genome of Oscillatoria sp. PCC 7112.</title>
        <authorList>
            <consortium name="US DOE Joint Genome Institute"/>
            <person name="Gugger M."/>
            <person name="Coursin T."/>
            <person name="Rippka R."/>
            <person name="Tandeau De Marsac N."/>
            <person name="Huntemann M."/>
            <person name="Wei C.-L."/>
            <person name="Han J."/>
            <person name="Detter J.C."/>
            <person name="Han C."/>
            <person name="Tapia R."/>
            <person name="Davenport K."/>
            <person name="Daligault H."/>
            <person name="Erkkila T."/>
            <person name="Gu W."/>
            <person name="Munk A.C.C."/>
            <person name="Teshima H."/>
            <person name="Xu Y."/>
            <person name="Chain P."/>
            <person name="Chen A."/>
            <person name="Krypides N."/>
            <person name="Mavromatis K."/>
            <person name="Markowitz V."/>
            <person name="Szeto E."/>
            <person name="Ivanova N."/>
            <person name="Mikhailova N."/>
            <person name="Ovchinnikova G."/>
            <person name="Pagani I."/>
            <person name="Pati A."/>
            <person name="Goodwin L."/>
            <person name="Peters L."/>
            <person name="Pitluck S."/>
            <person name="Woyke T."/>
            <person name="Kerfeld C."/>
        </authorList>
    </citation>
    <scope>NUCLEOTIDE SEQUENCE [LARGE SCALE GENOMIC DNA]</scope>
    <source>
        <strain evidence="2 3">PCC 7112</strain>
    </source>
</reference>
<evidence type="ECO:0000313" key="3">
    <source>
        <dbReference type="Proteomes" id="UP000010478"/>
    </source>
</evidence>
<organism evidence="2 3">
    <name type="scientific">Phormidium nigroviride PCC 7112</name>
    <dbReference type="NCBI Taxonomy" id="179408"/>
    <lineage>
        <taxon>Bacteria</taxon>
        <taxon>Bacillati</taxon>
        <taxon>Cyanobacteriota</taxon>
        <taxon>Cyanophyceae</taxon>
        <taxon>Oscillatoriophycideae</taxon>
        <taxon>Oscillatoriales</taxon>
        <taxon>Oscillatoriaceae</taxon>
        <taxon>Phormidium</taxon>
    </lineage>
</organism>
<protein>
    <recommendedName>
        <fullName evidence="1">DCD domain-containing protein</fullName>
    </recommendedName>
</protein>
<dbReference type="KEGG" id="oni:Osc7112_2472"/>
<name>K9VI37_9CYAN</name>
<dbReference type="RefSeq" id="WP_015176197.1">
    <property type="nucleotide sequence ID" value="NC_019729.1"/>
</dbReference>
<dbReference type="AlphaFoldDB" id="K9VI37"/>
<accession>K9VI37</accession>
<dbReference type="EMBL" id="CP003614">
    <property type="protein sequence ID" value="AFZ06905.1"/>
    <property type="molecule type" value="Genomic_DNA"/>
</dbReference>
<gene>
    <name evidence="2" type="ORF">Osc7112_2472</name>
</gene>
<evidence type="ECO:0000313" key="2">
    <source>
        <dbReference type="EMBL" id="AFZ06905.1"/>
    </source>
</evidence>
<dbReference type="HOGENOM" id="CLU_2863502_0_0_3"/>
<dbReference type="STRING" id="179408.Osc7112_2472"/>
<sequence>MGLPLYDLQYEVKEVQFFQNSRSRAAEFQVGAGFKSWKKNRTPLNQAFKFDESNHPIYETLFRR</sequence>
<feature type="domain" description="DCD" evidence="1">
    <location>
        <begin position="1"/>
        <end position="64"/>
    </location>
</feature>
<evidence type="ECO:0000259" key="1">
    <source>
        <dbReference type="PROSITE" id="PS51222"/>
    </source>
</evidence>
<dbReference type="PROSITE" id="PS51222">
    <property type="entry name" value="DCD"/>
    <property type="match status" value="1"/>
</dbReference>
<keyword evidence="3" id="KW-1185">Reference proteome</keyword>
<dbReference type="InterPro" id="IPR013989">
    <property type="entry name" value="Dev_and_cell_death_domain"/>
</dbReference>
<proteinExistence type="predicted"/>